<sequence length="315" mass="36074">MFGFESENAAGLNCNGLLSQLRLRQKSSVEMTLLATPVLTTTPLLTVEVLYHVWLPIFSSFSGFYECIFWKLRNTNIKHLNLLTKSMDLRFSSINSMMNLKRIMGLLPRCREQKGSKTLSANKPILHVSNVIVSPSTVFKNISTHKGTASTSPLLNAIVNIIVRYATESEGVRRERRLAFWRHDSRRHARKTCRRRPNDRTTAACCGPHSHSITQKHFWQRKRVDQNVTPDCTHWSDGIVYAHLKFEHNNSHVDLRGIFACSIFRTVGNVNILVGLVADVTRVITLTIIIIPASFLRRDRRISVFVFFKKKKKND</sequence>
<dbReference type="Proteomes" id="UP000475862">
    <property type="component" value="Unassembled WGS sequence"/>
</dbReference>
<evidence type="ECO:0000256" key="1">
    <source>
        <dbReference type="SAM" id="Phobius"/>
    </source>
</evidence>
<keyword evidence="3" id="KW-1185">Reference proteome</keyword>
<dbReference type="EMBL" id="VYZN01000053">
    <property type="protein sequence ID" value="KAE9527410.1"/>
    <property type="molecule type" value="Genomic_DNA"/>
</dbReference>
<evidence type="ECO:0000313" key="2">
    <source>
        <dbReference type="EMBL" id="KAE9527410.1"/>
    </source>
</evidence>
<keyword evidence="1" id="KW-0812">Transmembrane</keyword>
<keyword evidence="1" id="KW-0472">Membrane</keyword>
<reference evidence="2 3" key="1">
    <citation type="submission" date="2019-08" db="EMBL/GenBank/DDBJ databases">
        <title>The genome of the soybean aphid Biotype 1, its phylome, world population structure and adaptation to the North American continent.</title>
        <authorList>
            <person name="Giordano R."/>
            <person name="Donthu R.K."/>
            <person name="Hernandez A.G."/>
            <person name="Wright C.L."/>
            <person name="Zimin A.V."/>
        </authorList>
    </citation>
    <scope>NUCLEOTIDE SEQUENCE [LARGE SCALE GENOMIC DNA]</scope>
    <source>
        <tissue evidence="2">Whole aphids</tissue>
    </source>
</reference>
<name>A0A6G0T7X4_APHGL</name>
<protein>
    <submittedName>
        <fullName evidence="2">Uncharacterized protein</fullName>
    </submittedName>
</protein>
<organism evidence="2 3">
    <name type="scientific">Aphis glycines</name>
    <name type="common">Soybean aphid</name>
    <dbReference type="NCBI Taxonomy" id="307491"/>
    <lineage>
        <taxon>Eukaryota</taxon>
        <taxon>Metazoa</taxon>
        <taxon>Ecdysozoa</taxon>
        <taxon>Arthropoda</taxon>
        <taxon>Hexapoda</taxon>
        <taxon>Insecta</taxon>
        <taxon>Pterygota</taxon>
        <taxon>Neoptera</taxon>
        <taxon>Paraneoptera</taxon>
        <taxon>Hemiptera</taxon>
        <taxon>Sternorrhyncha</taxon>
        <taxon>Aphidomorpha</taxon>
        <taxon>Aphidoidea</taxon>
        <taxon>Aphididae</taxon>
        <taxon>Aphidini</taxon>
        <taxon>Aphis</taxon>
        <taxon>Aphis</taxon>
    </lineage>
</organism>
<comment type="caution">
    <text evidence="2">The sequence shown here is derived from an EMBL/GenBank/DDBJ whole genome shotgun (WGS) entry which is preliminary data.</text>
</comment>
<gene>
    <name evidence="2" type="ORF">AGLY_013108</name>
</gene>
<feature type="transmembrane region" description="Helical" evidence="1">
    <location>
        <begin position="272"/>
        <end position="296"/>
    </location>
</feature>
<dbReference type="AlphaFoldDB" id="A0A6G0T7X4"/>
<evidence type="ECO:0000313" key="3">
    <source>
        <dbReference type="Proteomes" id="UP000475862"/>
    </source>
</evidence>
<proteinExistence type="predicted"/>
<accession>A0A6G0T7X4</accession>
<keyword evidence="1" id="KW-1133">Transmembrane helix</keyword>